<dbReference type="Gene3D" id="3.30.40.10">
    <property type="entry name" value="Zinc/RING finger domain, C3HC4 (zinc finger)"/>
    <property type="match status" value="1"/>
</dbReference>
<dbReference type="CDD" id="cd15489">
    <property type="entry name" value="PHD_SF"/>
    <property type="match status" value="1"/>
</dbReference>
<dbReference type="CDD" id="cd01650">
    <property type="entry name" value="RT_nLTR_like"/>
    <property type="match status" value="1"/>
</dbReference>
<keyword evidence="3" id="KW-0862">Zinc</keyword>
<dbReference type="GO" id="GO:0008270">
    <property type="term" value="F:zinc ion binding"/>
    <property type="evidence" value="ECO:0007669"/>
    <property type="project" value="UniProtKB-KW"/>
</dbReference>
<name>A0A8S1CBZ6_9INSE</name>
<dbReference type="InterPro" id="IPR019786">
    <property type="entry name" value="Zinc_finger_PHD-type_CS"/>
</dbReference>
<dbReference type="SMART" id="SM00249">
    <property type="entry name" value="PHD"/>
    <property type="match status" value="1"/>
</dbReference>
<evidence type="ECO:0000256" key="4">
    <source>
        <dbReference type="PROSITE-ProRule" id="PRU00146"/>
    </source>
</evidence>
<dbReference type="AlphaFoldDB" id="A0A8S1CBZ6"/>
<dbReference type="Gene3D" id="3.60.10.10">
    <property type="entry name" value="Endonuclease/exonuclease/phosphatase"/>
    <property type="match status" value="1"/>
</dbReference>
<keyword evidence="1" id="KW-0479">Metal-binding</keyword>
<comment type="caution">
    <text evidence="8">The sequence shown here is derived from an EMBL/GenBank/DDBJ whole genome shotgun (WGS) entry which is preliminary data.</text>
</comment>
<evidence type="ECO:0000313" key="8">
    <source>
        <dbReference type="EMBL" id="CAB3364837.1"/>
    </source>
</evidence>
<keyword evidence="2 4" id="KW-0863">Zinc-finger</keyword>
<dbReference type="OrthoDB" id="426210at2759"/>
<evidence type="ECO:0000259" key="6">
    <source>
        <dbReference type="PROSITE" id="PS50016"/>
    </source>
</evidence>
<dbReference type="PROSITE" id="PS01359">
    <property type="entry name" value="ZF_PHD_1"/>
    <property type="match status" value="1"/>
</dbReference>
<dbReference type="InterPro" id="IPR013083">
    <property type="entry name" value="Znf_RING/FYVE/PHD"/>
</dbReference>
<dbReference type="Pfam" id="PF00628">
    <property type="entry name" value="PHD"/>
    <property type="match status" value="1"/>
</dbReference>
<dbReference type="InterPro" id="IPR011011">
    <property type="entry name" value="Znf_FYVE_PHD"/>
</dbReference>
<dbReference type="InterPro" id="IPR036691">
    <property type="entry name" value="Endo/exonu/phosph_ase_sf"/>
</dbReference>
<evidence type="ECO:0000256" key="2">
    <source>
        <dbReference type="ARBA" id="ARBA00022771"/>
    </source>
</evidence>
<keyword evidence="9" id="KW-1185">Reference proteome</keyword>
<dbReference type="GO" id="GO:0071897">
    <property type="term" value="P:DNA biosynthetic process"/>
    <property type="evidence" value="ECO:0007669"/>
    <property type="project" value="UniProtKB-ARBA"/>
</dbReference>
<protein>
    <recommendedName>
        <fullName evidence="10">Reverse transcriptase domain-containing protein</fullName>
    </recommendedName>
</protein>
<feature type="domain" description="PHD-type" evidence="6">
    <location>
        <begin position="114"/>
        <end position="168"/>
    </location>
</feature>
<feature type="region of interest" description="Disordered" evidence="5">
    <location>
        <begin position="178"/>
        <end position="199"/>
    </location>
</feature>
<dbReference type="SUPFAM" id="SSF56672">
    <property type="entry name" value="DNA/RNA polymerases"/>
    <property type="match status" value="1"/>
</dbReference>
<feature type="domain" description="Reverse transcriptase" evidence="7">
    <location>
        <begin position="675"/>
        <end position="930"/>
    </location>
</feature>
<evidence type="ECO:0000256" key="1">
    <source>
        <dbReference type="ARBA" id="ARBA00022723"/>
    </source>
</evidence>
<dbReference type="SUPFAM" id="SSF57903">
    <property type="entry name" value="FYVE/PHD zinc finger"/>
    <property type="match status" value="1"/>
</dbReference>
<dbReference type="Pfam" id="PF03372">
    <property type="entry name" value="Exo_endo_phos"/>
    <property type="match status" value="1"/>
</dbReference>
<sequence length="1129" mass="126729">MVCAALFRLPKHDFLRRLQQQQDPRTIANPYTVDFTTIGVVQGVRLSCWVSVTLAHGRNGRCQFLNICRFFNTRDKCSIHSAVAAVGSSLTIFALLCGDINVLPGPPVTRANNAAVCILCDRPGRRNQIKVSCDNCRSIYHTACLRFKPNERKKYVAGGYLCWRCSLPNFSDSLIDDENDASAPQAPRNPPRQRNRSKPRLYAFNARSLSNRKRRADTLAAIEHADADIICVTETWLSANHGDNEIIPADYVVFRNDRAVCRRASGGTLIAVRPHLKPRRLKNLEAGAEIVWVEIKMGEIKVLLGSAYRKPNAPATYNDRLIASLDKAAEIKHLFDVCVVTGDFNLDADWLQNPPRAGQAPAAEFLGTFSELALQQLVQNATRTTDTTAKILDLALCDAPAFVASVTIVPGTSDHDAILLDFAVTQRATTTVREIFDFKNADWPAVSQHLEEKFAECTFEGENVDRGWEKWLRIFWDALAEAVPKKRVRPGKRNSTPWITKELRAEMNKRDRLFERWQKQKSQSRREEFLVARRKVQKVLRTARDGWMWKLGRGPGGNKFFWDFIKSKSKISPSAGVFQVNGVNISEPEQVAAAFSEMFSANFNSVKNYFPFMRRRPPGPPPPTLCDMSVSAACVYSKLKQIKGNATAGPDGVQGCVLLKCAAALAPSLARLFNCSLQQCSLPAGWKTAAVVPIPKTGKKSLLENYRPISMTSLVGKALEKIVRDRIQHFLEENKIIPDCQHGFRQKRSCTTLLCKMLDKWAAIVDQKPGAHIHAVTLDWKKAFDRVPHDRLLSKLSYYGVQGNILRWTGSFLQGRNQYVVYNGAKSELREVCSGVVQGSVLGPLLFTIYVADLPAAVKAQIAQYADDVTLWKQIGSAEDAGELQDDLDAVFAWCASNGMELNAAKCHVMDVTRAKNALHTPYTVGGAVLEYNDTERILGVHVSNDLRWNKHTDIARGKAAKVLSFAARNLYGCTPRVKRLAYLTMVKPLMFYGTPAWHPSTQCNIQKFERVQNRALRFVHGRHVSEKARKELLTVHQQLSHNDMIFFRKCLDGETDMDAMERIIVGRTMRNADGEHRLIPPRARTDLGVHSFSFRIVQQWNSLPSTIKLCPVSQFPKYCKMHVILNVI</sequence>
<gene>
    <name evidence="8" type="ORF">CLODIP_2_CD12472</name>
</gene>
<dbReference type="InterPro" id="IPR001965">
    <property type="entry name" value="Znf_PHD"/>
</dbReference>
<dbReference type="PANTHER" id="PTHR33395">
    <property type="entry name" value="TRANSCRIPTASE, PUTATIVE-RELATED-RELATED"/>
    <property type="match status" value="1"/>
</dbReference>
<reference evidence="8 9" key="1">
    <citation type="submission" date="2020-04" db="EMBL/GenBank/DDBJ databases">
        <authorList>
            <person name="Alioto T."/>
            <person name="Alioto T."/>
            <person name="Gomez Garrido J."/>
        </authorList>
    </citation>
    <scope>NUCLEOTIDE SEQUENCE [LARGE SCALE GENOMIC DNA]</scope>
</reference>
<dbReference type="InterPro" id="IPR019787">
    <property type="entry name" value="Znf_PHD-finger"/>
</dbReference>
<evidence type="ECO:0000256" key="3">
    <source>
        <dbReference type="ARBA" id="ARBA00022833"/>
    </source>
</evidence>
<evidence type="ECO:0000313" key="9">
    <source>
        <dbReference type="Proteomes" id="UP000494165"/>
    </source>
</evidence>
<dbReference type="GO" id="GO:0003824">
    <property type="term" value="F:catalytic activity"/>
    <property type="evidence" value="ECO:0007669"/>
    <property type="project" value="InterPro"/>
</dbReference>
<dbReference type="EMBL" id="CADEPI010000018">
    <property type="protein sequence ID" value="CAB3364837.1"/>
    <property type="molecule type" value="Genomic_DNA"/>
</dbReference>
<dbReference type="PROSITE" id="PS50016">
    <property type="entry name" value="ZF_PHD_2"/>
    <property type="match status" value="1"/>
</dbReference>
<dbReference type="InterPro" id="IPR000477">
    <property type="entry name" value="RT_dom"/>
</dbReference>
<evidence type="ECO:0000259" key="7">
    <source>
        <dbReference type="PROSITE" id="PS50878"/>
    </source>
</evidence>
<accession>A0A8S1CBZ6</accession>
<evidence type="ECO:0008006" key="10">
    <source>
        <dbReference type="Google" id="ProtNLM"/>
    </source>
</evidence>
<dbReference type="PANTHER" id="PTHR33395:SF22">
    <property type="entry name" value="REVERSE TRANSCRIPTASE DOMAIN-CONTAINING PROTEIN"/>
    <property type="match status" value="1"/>
</dbReference>
<dbReference type="InterPro" id="IPR005135">
    <property type="entry name" value="Endo/exonuclease/phosphatase"/>
</dbReference>
<dbReference type="PROSITE" id="PS50878">
    <property type="entry name" value="RT_POL"/>
    <property type="match status" value="1"/>
</dbReference>
<proteinExistence type="predicted"/>
<dbReference type="InterPro" id="IPR043502">
    <property type="entry name" value="DNA/RNA_pol_sf"/>
</dbReference>
<dbReference type="Proteomes" id="UP000494165">
    <property type="component" value="Unassembled WGS sequence"/>
</dbReference>
<organism evidence="8 9">
    <name type="scientific">Cloeon dipterum</name>
    <dbReference type="NCBI Taxonomy" id="197152"/>
    <lineage>
        <taxon>Eukaryota</taxon>
        <taxon>Metazoa</taxon>
        <taxon>Ecdysozoa</taxon>
        <taxon>Arthropoda</taxon>
        <taxon>Hexapoda</taxon>
        <taxon>Insecta</taxon>
        <taxon>Pterygota</taxon>
        <taxon>Palaeoptera</taxon>
        <taxon>Ephemeroptera</taxon>
        <taxon>Pisciforma</taxon>
        <taxon>Baetidae</taxon>
        <taxon>Cloeon</taxon>
    </lineage>
</organism>
<dbReference type="SUPFAM" id="SSF56219">
    <property type="entry name" value="DNase I-like"/>
    <property type="match status" value="1"/>
</dbReference>
<dbReference type="Pfam" id="PF00078">
    <property type="entry name" value="RVT_1"/>
    <property type="match status" value="1"/>
</dbReference>
<evidence type="ECO:0000256" key="5">
    <source>
        <dbReference type="SAM" id="MobiDB-lite"/>
    </source>
</evidence>